<organism evidence="1 2">
    <name type="scientific">Laetiporus sulphureus 93-53</name>
    <dbReference type="NCBI Taxonomy" id="1314785"/>
    <lineage>
        <taxon>Eukaryota</taxon>
        <taxon>Fungi</taxon>
        <taxon>Dikarya</taxon>
        <taxon>Basidiomycota</taxon>
        <taxon>Agaricomycotina</taxon>
        <taxon>Agaricomycetes</taxon>
        <taxon>Polyporales</taxon>
        <taxon>Laetiporus</taxon>
    </lineage>
</organism>
<dbReference type="InParanoid" id="A0A165F6M9"/>
<dbReference type="RefSeq" id="XP_040766237.1">
    <property type="nucleotide sequence ID" value="XM_040904175.1"/>
</dbReference>
<dbReference type="OrthoDB" id="3056235at2759"/>
<gene>
    <name evidence="1" type="ORF">LAESUDRAFT_649387</name>
</gene>
<dbReference type="EMBL" id="KV427615">
    <property type="protein sequence ID" value="KZT08497.1"/>
    <property type="molecule type" value="Genomic_DNA"/>
</dbReference>
<evidence type="ECO:0000313" key="1">
    <source>
        <dbReference type="EMBL" id="KZT08497.1"/>
    </source>
</evidence>
<evidence type="ECO:0000313" key="2">
    <source>
        <dbReference type="Proteomes" id="UP000076871"/>
    </source>
</evidence>
<dbReference type="GeneID" id="63821205"/>
<protein>
    <submittedName>
        <fullName evidence="1">Uncharacterized protein</fullName>
    </submittedName>
</protein>
<proteinExistence type="predicted"/>
<dbReference type="STRING" id="1314785.A0A165F6M9"/>
<dbReference type="AlphaFoldDB" id="A0A165F6M9"/>
<accession>A0A165F6M9</accession>
<keyword evidence="2" id="KW-1185">Reference proteome</keyword>
<reference evidence="1 2" key="1">
    <citation type="journal article" date="2016" name="Mol. Biol. Evol.">
        <title>Comparative Genomics of Early-Diverging Mushroom-Forming Fungi Provides Insights into the Origins of Lignocellulose Decay Capabilities.</title>
        <authorList>
            <person name="Nagy L.G."/>
            <person name="Riley R."/>
            <person name="Tritt A."/>
            <person name="Adam C."/>
            <person name="Daum C."/>
            <person name="Floudas D."/>
            <person name="Sun H."/>
            <person name="Yadav J.S."/>
            <person name="Pangilinan J."/>
            <person name="Larsson K.H."/>
            <person name="Matsuura K."/>
            <person name="Barry K."/>
            <person name="Labutti K."/>
            <person name="Kuo R."/>
            <person name="Ohm R.A."/>
            <person name="Bhattacharya S.S."/>
            <person name="Shirouzu T."/>
            <person name="Yoshinaga Y."/>
            <person name="Martin F.M."/>
            <person name="Grigoriev I.V."/>
            <person name="Hibbett D.S."/>
        </authorList>
    </citation>
    <scope>NUCLEOTIDE SEQUENCE [LARGE SCALE GENOMIC DNA]</scope>
    <source>
        <strain evidence="1 2">93-53</strain>
    </source>
</reference>
<name>A0A165F6M9_9APHY</name>
<sequence length="300" mass="33094">MDHLLSKLTSIYPPPRALDAYVLKGHSDLKGVTACLWATDQDLNLVLPWASRWTGPISLLVTTTVDPSSPEHEALLYRVSTLQTKNPLLNITLSLHLVHLAPRTPDNPNAFLNLARLLAPTPRVALFPANLSTLPPRALYAGLLAPAASSALAVEPEPRRSPVVLTSRGQTGFPFAPLAPAVLGRDDPLWCTERFFPPTTRAADWEECVWQLWLENFGDVEVRQTRGWLHEALATSPTSPAVDSSPAKLRRRLVAKFRSETCVLATRQLAALRSADKAMDAKKARWLKRVCRAWTNSNPA</sequence>
<dbReference type="Proteomes" id="UP000076871">
    <property type="component" value="Unassembled WGS sequence"/>
</dbReference>